<evidence type="ECO:0000313" key="1">
    <source>
        <dbReference type="EMBL" id="QFZ26708.1"/>
    </source>
</evidence>
<name>A0ACD0WHR5_CLALS</name>
<protein>
    <submittedName>
        <fullName evidence="1">Uncharacterized protein</fullName>
    </submittedName>
</protein>
<accession>A0ACD0WHR5</accession>
<dbReference type="Proteomes" id="UP000326582">
    <property type="component" value="Chromosome 2"/>
</dbReference>
<evidence type="ECO:0000313" key="2">
    <source>
        <dbReference type="Proteomes" id="UP000326582"/>
    </source>
</evidence>
<organism evidence="1 2">
    <name type="scientific">Clavispora lusitaniae</name>
    <name type="common">Candida lusitaniae</name>
    <dbReference type="NCBI Taxonomy" id="36911"/>
    <lineage>
        <taxon>Eukaryota</taxon>
        <taxon>Fungi</taxon>
        <taxon>Dikarya</taxon>
        <taxon>Ascomycota</taxon>
        <taxon>Saccharomycotina</taxon>
        <taxon>Pichiomycetes</taxon>
        <taxon>Metschnikowiaceae</taxon>
        <taxon>Clavispora</taxon>
    </lineage>
</organism>
<reference evidence="2" key="1">
    <citation type="journal article" date="2019" name="MBio">
        <title>Comparative genomics for the elucidation of multidrug resistance (MDR) in Candida lusitaniae.</title>
        <authorList>
            <person name="Kannan A."/>
            <person name="Asner S.A."/>
            <person name="Trachsel E."/>
            <person name="Kelly S."/>
            <person name="Parker J."/>
            <person name="Sanglard D."/>
        </authorList>
    </citation>
    <scope>NUCLEOTIDE SEQUENCE [LARGE SCALE GENOMIC DNA]</scope>
    <source>
        <strain evidence="2">P1</strain>
    </source>
</reference>
<keyword evidence="2" id="KW-1185">Reference proteome</keyword>
<sequence>MSFLKKLLKAGERRKGPEEEKSVPDSKIEGQINIRDIQEQLTAATNFPLSELTSTGSGSQNFSIQPVSGFQGILNNINAPHTQFQFPGDFKDPQYIFVQYLYDICVGKGWLKLVDPLGPCVMKKNHKDGSKIHYRYLPPCDNLGEGSFVDLVARYLRAEIAVKVSFPLIHAVLETVRPEDGVIPIDLDHRIQILDSIQEIPFASKYHYCAFIRDEKSFVVWGSTIQQVLTFLNQIEKRLINFVWDAGNAVNEKRTNYIPRVTFVNGLDSSDEETSSAKRNSVQAETEAVSGSTTSEESNSTAEFDIENQYEERPIFFVHSVIIALAVIVLMAFIGMFVSQLIRIIVTENYWIILVSILYIPVIFLFCGFFATSVVSVFVFILGPVSQLEKNSYSYSVKRSPRLKPKNGVLPHITIQCPVYKEGLSTVLKPTFESVQKAIHTYELQGGSANIFINDDGLQVIPKSDALERIQYYEENGFGYVARPGHNVDGFIRKGRFKKASNMNYCLHISNLVDGKFDEIRGETTSWDPKQESASYLKALELVVQEEGRCWAGGDILLGELILIIDSDTRIPEDCFLDAASEMHACPDVGILQHASGVMMVVNDYWEQMIAWFTELIYFSISYVSASGADTAAFVGHNAFLRWQAIQECAYVDEDDNRVKYWSESHVSEDFELSLKLGALGYIVRLATYHEGGFKEGVSLNVYDELTRWSKYAYGCSEIMFHPLRKWVLGRIFTPLFRSFVRCNISLACKFGIISYMGTYFAIGASLVMVFVNYFIVGYYNWGYYRIYSDSMHIFVAVTVTFSVASQAAYSIARLRVHNKVTVLQVLGELKWVVVMAIFMGGLSWHMFKAIACHLLGINMAWEATAKDIENSNFFQEVPKAIKNYYMMYICCILMLIAILCLAYAVPYAYQIRGIAPILPLAWSLWSHILSPIVLNPQITTFSW</sequence>
<proteinExistence type="predicted"/>
<gene>
    <name evidence="1" type="ORF">EJF14_20623</name>
</gene>
<dbReference type="EMBL" id="CP038485">
    <property type="protein sequence ID" value="QFZ26708.1"/>
    <property type="molecule type" value="Genomic_DNA"/>
</dbReference>